<dbReference type="Proteomes" id="UP000789901">
    <property type="component" value="Unassembled WGS sequence"/>
</dbReference>
<keyword evidence="3" id="KW-1185">Reference proteome</keyword>
<dbReference type="EMBL" id="CAJVQB010129457">
    <property type="protein sequence ID" value="CAG8853814.1"/>
    <property type="molecule type" value="Genomic_DNA"/>
</dbReference>
<feature type="non-terminal residue" evidence="2">
    <location>
        <position position="1"/>
    </location>
</feature>
<reference evidence="2 3" key="1">
    <citation type="submission" date="2021-06" db="EMBL/GenBank/DDBJ databases">
        <authorList>
            <person name="Kallberg Y."/>
            <person name="Tangrot J."/>
            <person name="Rosling A."/>
        </authorList>
    </citation>
    <scope>NUCLEOTIDE SEQUENCE [LARGE SCALE GENOMIC DNA]</scope>
    <source>
        <strain evidence="2 3">120-4 pot B 10/14</strain>
    </source>
</reference>
<organism evidence="2 3">
    <name type="scientific">Gigaspora margarita</name>
    <dbReference type="NCBI Taxonomy" id="4874"/>
    <lineage>
        <taxon>Eukaryota</taxon>
        <taxon>Fungi</taxon>
        <taxon>Fungi incertae sedis</taxon>
        <taxon>Mucoromycota</taxon>
        <taxon>Glomeromycotina</taxon>
        <taxon>Glomeromycetes</taxon>
        <taxon>Diversisporales</taxon>
        <taxon>Gigasporaceae</taxon>
        <taxon>Gigaspora</taxon>
    </lineage>
</organism>
<name>A0ABN7XIL2_GIGMA</name>
<proteinExistence type="predicted"/>
<feature type="region of interest" description="Disordered" evidence="1">
    <location>
        <begin position="55"/>
        <end position="111"/>
    </location>
</feature>
<comment type="caution">
    <text evidence="2">The sequence shown here is derived from an EMBL/GenBank/DDBJ whole genome shotgun (WGS) entry which is preliminary data.</text>
</comment>
<sequence>GELYKGNNMIQILTSEIEWNYAQQSGRNTISLLENVSSKKRNQHLMNYENRYQNKKPNLQQTKVTIDENEDHREEKDLSKESGDKTQNEAEENINSKTNLLKSAIKKTMKK</sequence>
<gene>
    <name evidence="2" type="ORF">GMARGA_LOCUS42635</name>
</gene>
<feature type="compositionally biased region" description="Polar residues" evidence="1">
    <location>
        <begin position="55"/>
        <end position="64"/>
    </location>
</feature>
<evidence type="ECO:0000256" key="1">
    <source>
        <dbReference type="SAM" id="MobiDB-lite"/>
    </source>
</evidence>
<feature type="compositionally biased region" description="Basic and acidic residues" evidence="1">
    <location>
        <begin position="70"/>
        <end position="88"/>
    </location>
</feature>
<evidence type="ECO:0000313" key="3">
    <source>
        <dbReference type="Proteomes" id="UP000789901"/>
    </source>
</evidence>
<evidence type="ECO:0000313" key="2">
    <source>
        <dbReference type="EMBL" id="CAG8853814.1"/>
    </source>
</evidence>
<accession>A0ABN7XIL2</accession>
<protein>
    <submittedName>
        <fullName evidence="2">35469_t:CDS:1</fullName>
    </submittedName>
</protein>